<dbReference type="OrthoDB" id="5608223at2"/>
<dbReference type="PANTHER" id="PTHR43861">
    <property type="entry name" value="TRANS-ACONITATE 2-METHYLTRANSFERASE-RELATED"/>
    <property type="match status" value="1"/>
</dbReference>
<dbReference type="InterPro" id="IPR041698">
    <property type="entry name" value="Methyltransf_25"/>
</dbReference>
<proteinExistence type="predicted"/>
<evidence type="ECO:0000313" key="3">
    <source>
        <dbReference type="EMBL" id="TDN47547.1"/>
    </source>
</evidence>
<dbReference type="GO" id="GO:0008168">
    <property type="term" value="F:methyltransferase activity"/>
    <property type="evidence" value="ECO:0007669"/>
    <property type="project" value="UniProtKB-KW"/>
</dbReference>
<dbReference type="Proteomes" id="UP000295129">
    <property type="component" value="Unassembled WGS sequence"/>
</dbReference>
<dbReference type="RefSeq" id="WP_133594121.1">
    <property type="nucleotide sequence ID" value="NZ_SNVV01000019.1"/>
</dbReference>
<dbReference type="Pfam" id="PF13649">
    <property type="entry name" value="Methyltransf_25"/>
    <property type="match status" value="1"/>
</dbReference>
<evidence type="ECO:0000313" key="4">
    <source>
        <dbReference type="Proteomes" id="UP000295129"/>
    </source>
</evidence>
<dbReference type="GO" id="GO:0032259">
    <property type="term" value="P:methylation"/>
    <property type="evidence" value="ECO:0007669"/>
    <property type="project" value="UniProtKB-KW"/>
</dbReference>
<dbReference type="EMBL" id="SNVV01000019">
    <property type="protein sequence ID" value="TDN47547.1"/>
    <property type="molecule type" value="Genomic_DNA"/>
</dbReference>
<dbReference type="SUPFAM" id="SSF53335">
    <property type="entry name" value="S-adenosyl-L-methionine-dependent methyltransferases"/>
    <property type="match status" value="1"/>
</dbReference>
<comment type="caution">
    <text evidence="3">The sequence shown here is derived from an EMBL/GenBank/DDBJ whole genome shotgun (WGS) entry which is preliminary data.</text>
</comment>
<evidence type="ECO:0000256" key="1">
    <source>
        <dbReference type="ARBA" id="ARBA00022679"/>
    </source>
</evidence>
<dbReference type="Gene3D" id="3.40.50.150">
    <property type="entry name" value="Vaccinia Virus protein VP39"/>
    <property type="match status" value="1"/>
</dbReference>
<reference evidence="3 4" key="1">
    <citation type="submission" date="2019-03" db="EMBL/GenBank/DDBJ databases">
        <title>Genomic Encyclopedia of Type Strains, Phase IV (KMG-IV): sequencing the most valuable type-strain genomes for metagenomic binning, comparative biology and taxonomic classification.</title>
        <authorList>
            <person name="Goeker M."/>
        </authorList>
    </citation>
    <scope>NUCLEOTIDE SEQUENCE [LARGE SCALE GENOMIC DNA]</scope>
    <source>
        <strain evidence="3 4">DSM 12121</strain>
    </source>
</reference>
<gene>
    <name evidence="3" type="ORF">C7389_11957</name>
</gene>
<keyword evidence="1 3" id="KW-0808">Transferase</keyword>
<evidence type="ECO:0000259" key="2">
    <source>
        <dbReference type="Pfam" id="PF13649"/>
    </source>
</evidence>
<name>A0A4R6DRA6_9RHOO</name>
<dbReference type="CDD" id="cd02440">
    <property type="entry name" value="AdoMet_MTases"/>
    <property type="match status" value="1"/>
</dbReference>
<dbReference type="InterPro" id="IPR029063">
    <property type="entry name" value="SAM-dependent_MTases_sf"/>
</dbReference>
<accession>A0A4R6DRA6</accession>
<protein>
    <submittedName>
        <fullName evidence="3">Methyltransferase family protein</fullName>
    </submittedName>
</protein>
<keyword evidence="3" id="KW-0489">Methyltransferase</keyword>
<keyword evidence="4" id="KW-1185">Reference proteome</keyword>
<dbReference type="AlphaFoldDB" id="A0A4R6DRA6"/>
<sequence length="218" mass="25088">MSTLLHTYRGRFKYDEATAHAYQNKSSSRHRAEMKLVERALRQIPHGHRLLDLPCGGGRATLHAAALGFNVSAADYSDAMLEIARRRLREQGLECPVEKQDIENLEYADDSFDSVLCFRLFHHFPTPEVRERAVAELCRVSRQYVLLSYFSPLSITSIKRRLRVSLGGRQSEKHATPLREVRSYFERQGFRLVRDFAVLPLLHTLHLAVFERNPAAAR</sequence>
<organism evidence="3 4">
    <name type="scientific">Azoarcus indigens</name>
    <dbReference type="NCBI Taxonomy" id="29545"/>
    <lineage>
        <taxon>Bacteria</taxon>
        <taxon>Pseudomonadati</taxon>
        <taxon>Pseudomonadota</taxon>
        <taxon>Betaproteobacteria</taxon>
        <taxon>Rhodocyclales</taxon>
        <taxon>Zoogloeaceae</taxon>
        <taxon>Azoarcus</taxon>
    </lineage>
</organism>
<feature type="domain" description="Methyltransferase" evidence="2">
    <location>
        <begin position="51"/>
        <end position="142"/>
    </location>
</feature>